<organism evidence="2 3">
    <name type="scientific">Actinokineospora diospyrosa</name>
    <dbReference type="NCBI Taxonomy" id="103728"/>
    <lineage>
        <taxon>Bacteria</taxon>
        <taxon>Bacillati</taxon>
        <taxon>Actinomycetota</taxon>
        <taxon>Actinomycetes</taxon>
        <taxon>Pseudonocardiales</taxon>
        <taxon>Pseudonocardiaceae</taxon>
        <taxon>Actinokineospora</taxon>
    </lineage>
</organism>
<dbReference type="SUPFAM" id="SSF52200">
    <property type="entry name" value="Toll/Interleukin receptor TIR domain"/>
    <property type="match status" value="1"/>
</dbReference>
<proteinExistence type="predicted"/>
<sequence>MKVFISWSGEISRNVAEVLREWIPSVIQAVEPYLSSEDIDKGARWSSDISAELADCNFGIVCVTKDNLAAPWLNFEAGALSKFVETSRVSPFLFGVERKEVTGPLLQFQSTVYERDDVRKLINSINAACPLPVKKLDTAFDVWWPELDGKLREVSATPSANTVEKRSAEDLLGEVLDLVRAQHRMMIADSDQSYNGRLRTLRHHLADMRDLADSGQDLRAHIEFAIYNVNKMLHPELEGAPLEGDRGTVAVRRRKTP</sequence>
<comment type="caution">
    <text evidence="2">The sequence shown here is derived from an EMBL/GenBank/DDBJ whole genome shotgun (WGS) entry which is preliminary data.</text>
</comment>
<dbReference type="InterPro" id="IPR035897">
    <property type="entry name" value="Toll_tir_struct_dom_sf"/>
</dbReference>
<evidence type="ECO:0000313" key="2">
    <source>
        <dbReference type="EMBL" id="MCP2272308.1"/>
    </source>
</evidence>
<name>A0ABT1II34_9PSEU</name>
<gene>
    <name evidence="2" type="ORF">LV75_004834</name>
</gene>
<dbReference type="Gene3D" id="3.40.50.10140">
    <property type="entry name" value="Toll/interleukin-1 receptor homology (TIR) domain"/>
    <property type="match status" value="1"/>
</dbReference>
<dbReference type="Proteomes" id="UP001205185">
    <property type="component" value="Unassembled WGS sequence"/>
</dbReference>
<feature type="region of interest" description="Disordered" evidence="1">
    <location>
        <begin position="238"/>
        <end position="257"/>
    </location>
</feature>
<dbReference type="RefSeq" id="WP_253889235.1">
    <property type="nucleotide sequence ID" value="NZ_BAAAVB010000001.1"/>
</dbReference>
<evidence type="ECO:0000256" key="1">
    <source>
        <dbReference type="SAM" id="MobiDB-lite"/>
    </source>
</evidence>
<dbReference type="EMBL" id="JAMTCO010000012">
    <property type="protein sequence ID" value="MCP2272308.1"/>
    <property type="molecule type" value="Genomic_DNA"/>
</dbReference>
<accession>A0ABT1II34</accession>
<protein>
    <submittedName>
        <fullName evidence="2">TIR domain-containing protein</fullName>
    </submittedName>
</protein>
<reference evidence="2 3" key="1">
    <citation type="submission" date="2022-06" db="EMBL/GenBank/DDBJ databases">
        <title>Genomic Encyclopedia of Archaeal and Bacterial Type Strains, Phase II (KMG-II): from individual species to whole genera.</title>
        <authorList>
            <person name="Goeker M."/>
        </authorList>
    </citation>
    <scope>NUCLEOTIDE SEQUENCE [LARGE SCALE GENOMIC DNA]</scope>
    <source>
        <strain evidence="2 3">DSM 44255</strain>
    </source>
</reference>
<keyword evidence="3" id="KW-1185">Reference proteome</keyword>
<evidence type="ECO:0000313" key="3">
    <source>
        <dbReference type="Proteomes" id="UP001205185"/>
    </source>
</evidence>